<keyword evidence="4" id="KW-0255">Endonuclease</keyword>
<dbReference type="InterPro" id="IPR041373">
    <property type="entry name" value="RT_RNaseH"/>
</dbReference>
<keyword evidence="1" id="KW-0808">Transferase</keyword>
<protein>
    <submittedName>
        <fullName evidence="8">Glycine-rich domain containing protein</fullName>
    </submittedName>
</protein>
<evidence type="ECO:0000256" key="5">
    <source>
        <dbReference type="ARBA" id="ARBA00022801"/>
    </source>
</evidence>
<dbReference type="FunFam" id="3.30.70.270:FF:000020">
    <property type="entry name" value="Transposon Tf2-6 polyprotein-like Protein"/>
    <property type="match status" value="1"/>
</dbReference>
<sequence>MPPTNDHPHIANVEMKQRLLDGFDVLSSTERQSNFLWQVSAPNFSDTNFLEEGLVNYRKFLFLKKMSPRDMIIVPTFQIDLFWHTHILSSMAGYYKDCMAIIGSPLHHDDGFDDRTEGGPLDTAYNATKDAWMTLYGEDYHVEGGMYRGEPPSLYYSPEFVFESKRMNALYLQSSPNHPFHRFVGVQGASSTTPSAESINAKSMDVIWCWRETPAQMNKHSRPEIFGHPKDCWICYSSHDNASLEAAYQQYGNKHQVIIGNGKYKVDFSTMKQSNVKTGFEREVKRFVKKNTTNEKASSTEMTNAAKTSSTFGAAAATPIVATPYAQWTNPRGFTPDSEPAFIQHSAKSIEYGVIANPMKVGYIFGNDCCGLGYYHVTTKEAYNILDMRITARARNIEKDIAFAMCCVCSSGKNKAPYVIKKEKELQKLLQYQAVVKARAKAEYPVGEVNIPGKVNVMTRRGYRHSDYYASNGVWLFPLFFYECGGGCGAVGHRGGGCSSGACGGGEKQEWTVKSNALVSQIDEYYTFVLDDESKALTTIATPFGTYRYRRLPMGICQSPDIAQEIMENVLQGLSKDVEVYIDDIGCFSNSWESHIELLNCVLTRLEDAGFTINPLKCEWGVKETDFLGHWLTPTGHKPWKKKVDAILAMQPPTNLKQLRSFLGLVTFYRDMWPHRSHTLAPLTNLLGTKTFSWNPPQQQAFEEMKAIVARDALLAYPDNSLPFDVETDASEYQLGAVIKQNGRPIAYYSRKLNSAQKNYTTIEKELLSIVETFREYRNILLGAQIRVHTDHKNLTHQMTKFTTQRVLRWRLLLDEFGATFHYKTGSTNFIADALSRVPISFPYGKNLTPSDMLHACILADGLLVHPGFDEAHRHPFQFETIAFYQNRDRGLQGVVNSRGDYHRQSYGSTTLITYNKDGEEPKICVPDEMLSRLVKYYHDISAHVEGATRLIQTIKRHFYHPRLAETVQKFVLSCDICQKNKKAQNLTDI</sequence>
<evidence type="ECO:0000259" key="7">
    <source>
        <dbReference type="PROSITE" id="PS50918"/>
    </source>
</evidence>
<comment type="caution">
    <text evidence="8">The sequence shown here is derived from an EMBL/GenBank/DDBJ whole genome shotgun (WGS) entry which is preliminary data.</text>
</comment>
<keyword evidence="3" id="KW-0540">Nuclease</keyword>
<dbReference type="Pfam" id="PF07173">
    <property type="entry name" value="GRDP-like"/>
    <property type="match status" value="1"/>
</dbReference>
<dbReference type="Pfam" id="PF17917">
    <property type="entry name" value="RT_RNaseH"/>
    <property type="match status" value="1"/>
</dbReference>
<organism evidence="8 9">
    <name type="scientific">Nitzschia inconspicua</name>
    <dbReference type="NCBI Taxonomy" id="303405"/>
    <lineage>
        <taxon>Eukaryota</taxon>
        <taxon>Sar</taxon>
        <taxon>Stramenopiles</taxon>
        <taxon>Ochrophyta</taxon>
        <taxon>Bacillariophyta</taxon>
        <taxon>Bacillariophyceae</taxon>
        <taxon>Bacillariophycidae</taxon>
        <taxon>Bacillariales</taxon>
        <taxon>Bacillariaceae</taxon>
        <taxon>Nitzschia</taxon>
    </lineage>
</organism>
<evidence type="ECO:0000256" key="3">
    <source>
        <dbReference type="ARBA" id="ARBA00022722"/>
    </source>
</evidence>
<dbReference type="EMBL" id="JAGRRH010000024">
    <property type="protein sequence ID" value="KAG7343120.1"/>
    <property type="molecule type" value="Genomic_DNA"/>
</dbReference>
<dbReference type="InterPro" id="IPR050951">
    <property type="entry name" value="Retrovirus_Pol_polyprotein"/>
</dbReference>
<dbReference type="PROSITE" id="PS50918">
    <property type="entry name" value="WWE"/>
    <property type="match status" value="1"/>
</dbReference>
<reference evidence="8" key="1">
    <citation type="journal article" date="2021" name="Sci. Rep.">
        <title>Diploid genomic architecture of Nitzschia inconspicua, an elite biomass production diatom.</title>
        <authorList>
            <person name="Oliver A."/>
            <person name="Podell S."/>
            <person name="Pinowska A."/>
            <person name="Traller J.C."/>
            <person name="Smith S.R."/>
            <person name="McClure R."/>
            <person name="Beliaev A."/>
            <person name="Bohutskyi P."/>
            <person name="Hill E.A."/>
            <person name="Rabines A."/>
            <person name="Zheng H."/>
            <person name="Allen L.Z."/>
            <person name="Kuo A."/>
            <person name="Grigoriev I.V."/>
            <person name="Allen A.E."/>
            <person name="Hazlebeck D."/>
            <person name="Allen E.E."/>
        </authorList>
    </citation>
    <scope>NUCLEOTIDE SEQUENCE</scope>
    <source>
        <strain evidence="8">Hildebrandi</strain>
    </source>
</reference>
<dbReference type="PANTHER" id="PTHR37984">
    <property type="entry name" value="PROTEIN CBG26694"/>
    <property type="match status" value="1"/>
</dbReference>
<dbReference type="InterPro" id="IPR009836">
    <property type="entry name" value="GRDP-like"/>
</dbReference>
<dbReference type="InterPro" id="IPR000477">
    <property type="entry name" value="RT_dom"/>
</dbReference>
<dbReference type="Proteomes" id="UP000693970">
    <property type="component" value="Unassembled WGS sequence"/>
</dbReference>
<keyword evidence="5" id="KW-0378">Hydrolase</keyword>
<evidence type="ECO:0000256" key="2">
    <source>
        <dbReference type="ARBA" id="ARBA00022695"/>
    </source>
</evidence>
<dbReference type="GO" id="GO:0016787">
    <property type="term" value="F:hydrolase activity"/>
    <property type="evidence" value="ECO:0007669"/>
    <property type="project" value="UniProtKB-KW"/>
</dbReference>
<dbReference type="PANTHER" id="PTHR37984:SF5">
    <property type="entry name" value="PROTEIN NYNRIN-LIKE"/>
    <property type="match status" value="1"/>
</dbReference>
<keyword evidence="9" id="KW-1185">Reference proteome</keyword>
<feature type="domain" description="WWE" evidence="7">
    <location>
        <begin position="194"/>
        <end position="286"/>
    </location>
</feature>
<proteinExistence type="predicted"/>
<dbReference type="GO" id="GO:0003964">
    <property type="term" value="F:RNA-directed DNA polymerase activity"/>
    <property type="evidence" value="ECO:0007669"/>
    <property type="project" value="UniProtKB-KW"/>
</dbReference>
<gene>
    <name evidence="8" type="ORF">IV203_021065</name>
</gene>
<dbReference type="Pfam" id="PF02825">
    <property type="entry name" value="WWE"/>
    <property type="match status" value="1"/>
</dbReference>
<dbReference type="OrthoDB" id="441285at2759"/>
<dbReference type="Pfam" id="PF00078">
    <property type="entry name" value="RVT_1"/>
    <property type="match status" value="1"/>
</dbReference>
<dbReference type="CDD" id="cd09274">
    <property type="entry name" value="RNase_HI_RT_Ty3"/>
    <property type="match status" value="1"/>
</dbReference>
<evidence type="ECO:0000313" key="8">
    <source>
        <dbReference type="EMBL" id="KAG7343120.1"/>
    </source>
</evidence>
<dbReference type="InterPro" id="IPR041588">
    <property type="entry name" value="Integrase_H2C2"/>
</dbReference>
<dbReference type="CDD" id="cd01647">
    <property type="entry name" value="RT_LTR"/>
    <property type="match status" value="1"/>
</dbReference>
<keyword evidence="2" id="KW-0548">Nucleotidyltransferase</keyword>
<name>A0A9K3PDL5_9STRA</name>
<evidence type="ECO:0000313" key="9">
    <source>
        <dbReference type="Proteomes" id="UP000693970"/>
    </source>
</evidence>
<keyword evidence="6" id="KW-0695">RNA-directed DNA polymerase</keyword>
<dbReference type="AlphaFoldDB" id="A0A9K3PDL5"/>
<dbReference type="GO" id="GO:0004519">
    <property type="term" value="F:endonuclease activity"/>
    <property type="evidence" value="ECO:0007669"/>
    <property type="project" value="UniProtKB-KW"/>
</dbReference>
<evidence type="ECO:0000256" key="1">
    <source>
        <dbReference type="ARBA" id="ARBA00022679"/>
    </source>
</evidence>
<dbReference type="Pfam" id="PF17921">
    <property type="entry name" value="Integrase_H2C2"/>
    <property type="match status" value="1"/>
</dbReference>
<accession>A0A9K3PDL5</accession>
<evidence type="ECO:0000256" key="4">
    <source>
        <dbReference type="ARBA" id="ARBA00022759"/>
    </source>
</evidence>
<dbReference type="InterPro" id="IPR004170">
    <property type="entry name" value="WWE_dom"/>
</dbReference>
<evidence type="ECO:0000256" key="6">
    <source>
        <dbReference type="ARBA" id="ARBA00022918"/>
    </source>
</evidence>
<reference evidence="8" key="2">
    <citation type="submission" date="2021-04" db="EMBL/GenBank/DDBJ databases">
        <authorList>
            <person name="Podell S."/>
        </authorList>
    </citation>
    <scope>NUCLEOTIDE SEQUENCE</scope>
    <source>
        <strain evidence="8">Hildebrandi</strain>
    </source>
</reference>